<evidence type="ECO:0000259" key="13">
    <source>
        <dbReference type="PROSITE" id="PS51194"/>
    </source>
</evidence>
<dbReference type="HAMAP" id="MF_01382">
    <property type="entry name" value="SecA"/>
    <property type="match status" value="1"/>
</dbReference>
<dbReference type="AlphaFoldDB" id="A0A369UXP0"/>
<dbReference type="InterPro" id="IPR014018">
    <property type="entry name" value="SecA_motor_DEAD"/>
</dbReference>
<dbReference type="Proteomes" id="UP000253782">
    <property type="component" value="Unassembled WGS sequence"/>
</dbReference>
<evidence type="ECO:0000256" key="11">
    <source>
        <dbReference type="HAMAP-Rule" id="MF_01382"/>
    </source>
</evidence>
<dbReference type="CDD" id="cd18803">
    <property type="entry name" value="SF2_C_secA"/>
    <property type="match status" value="1"/>
</dbReference>
<accession>A0A369UXP0</accession>
<dbReference type="Pfam" id="PF07517">
    <property type="entry name" value="SecA_DEAD"/>
    <property type="match status" value="1"/>
</dbReference>
<feature type="binding site" evidence="11">
    <location>
        <begin position="134"/>
        <end position="138"/>
    </location>
    <ligand>
        <name>ATP</name>
        <dbReference type="ChEBI" id="CHEBI:30616"/>
    </ligand>
</feature>
<dbReference type="InterPro" id="IPR044722">
    <property type="entry name" value="SecA_SF2_C"/>
</dbReference>
<dbReference type="SMART" id="SM00958">
    <property type="entry name" value="SecA_PP_bind"/>
    <property type="match status" value="1"/>
</dbReference>
<dbReference type="Gene3D" id="3.90.1440.10">
    <property type="entry name" value="SecA, preprotein cross-linking domain"/>
    <property type="match status" value="1"/>
</dbReference>
<comment type="subunit">
    <text evidence="11">Monomer and homodimer. Part of the essential Sec protein translocation apparatus which comprises SecA, SecYEG and auxiliary proteins SecDF-YajC and YidC.</text>
</comment>
<dbReference type="InterPro" id="IPR011115">
    <property type="entry name" value="SecA_DEAD"/>
</dbReference>
<feature type="domain" description="Helicase ATP-binding" evidence="12">
    <location>
        <begin position="118"/>
        <end position="293"/>
    </location>
</feature>
<dbReference type="InterPro" id="IPR036670">
    <property type="entry name" value="SecA_X-link_sf"/>
</dbReference>
<evidence type="ECO:0000256" key="3">
    <source>
        <dbReference type="ARBA" id="ARBA00022490"/>
    </source>
</evidence>
<comment type="caution">
    <text evidence="15">The sequence shown here is derived from an EMBL/GenBank/DDBJ whole genome shotgun (WGS) entry which is preliminary data.</text>
</comment>
<name>A0A369UXP0_9GAMM</name>
<evidence type="ECO:0000256" key="1">
    <source>
        <dbReference type="ARBA" id="ARBA00022448"/>
    </source>
</evidence>
<dbReference type="GO" id="GO:0005524">
    <property type="term" value="F:ATP binding"/>
    <property type="evidence" value="ECO:0007669"/>
    <property type="project" value="UniProtKB-UniRule"/>
</dbReference>
<dbReference type="InterPro" id="IPR000185">
    <property type="entry name" value="SecA"/>
</dbReference>
<feature type="domain" description="Helicase C-terminal" evidence="13">
    <location>
        <begin position="459"/>
        <end position="618"/>
    </location>
</feature>
<dbReference type="SUPFAM" id="SSF52540">
    <property type="entry name" value="P-loop containing nucleoside triphosphate hydrolases"/>
    <property type="match status" value="2"/>
</dbReference>
<dbReference type="EMBL" id="QQAH01000001">
    <property type="protein sequence ID" value="RDD83109.1"/>
    <property type="molecule type" value="Genomic_DNA"/>
</dbReference>
<keyword evidence="3 11" id="KW-0963">Cytoplasm</keyword>
<evidence type="ECO:0000256" key="6">
    <source>
        <dbReference type="ARBA" id="ARBA00022840"/>
    </source>
</evidence>
<protein>
    <recommendedName>
        <fullName evidence="11">Protein translocase subunit SecA</fullName>
        <ecNumber evidence="11">7.4.2.8</ecNumber>
    </recommendedName>
</protein>
<evidence type="ECO:0000259" key="12">
    <source>
        <dbReference type="PROSITE" id="PS51192"/>
    </source>
</evidence>
<keyword evidence="8 11" id="KW-1278">Translocase</keyword>
<dbReference type="Pfam" id="PF01043">
    <property type="entry name" value="SecA_PP_bind"/>
    <property type="match status" value="1"/>
</dbReference>
<dbReference type="InterPro" id="IPR014001">
    <property type="entry name" value="Helicase_ATP-bd"/>
</dbReference>
<sequence>MSDVRTLLASRDILLGDGPYLERLDSVHAPWEERLRAWLARLPRFDGQRARTFLQHAQTLEAAAHGCDDRQLHARLGEVARHMHRAGFTDNLLAQAFALIREASRRTLGMRHHDVQLLAGRTLLQGRLAEMSTGEGKTLAATLAACSAAVTGAAVHVVTVNDYLAERDAETNRPLFDFLGLRIGVVLQDMEVAKRREAYACDITYVSNKELTFDYLKDCIALGEASRTQQRLRELAGGRRGEAPILRGLHIAIIDEADSVLIDEASTPLIISETLPDDLDPAIYDQSIALARSLQSGSEYVLGTHRDIWLTPLGKQRVREVSAGYGGLWQSPLWRDEFVQKALSAVYCFQRDQHYILAEGKVQIVDESTGRVMPDRTWERGLHQMIECKEQAEITGQRRTLAQITYQRFFGRYLLLCGMTGTAQEVATEVKRSYDLSVTRIPTHKPSRRERLTDSLCINSEQRWQEVARRAVQMASTGRAVLIGTRSVEASEYLSGLLERDGITHTMLNARQDQTEAEAIAQAGQPGSITVATNMAGRGTDIKLAPAVEQAGGLHVILTEFHESARVDRQLFGRCARQGDPGSTEAIVSIDDELFRRFMSSAERWLMCRWVTRTRQSRLWLRHWVTHVQNRAERHYRHQRTETQRRDAEWMKALGFVGKTRR</sequence>
<dbReference type="InterPro" id="IPR001650">
    <property type="entry name" value="Helicase_C-like"/>
</dbReference>
<keyword evidence="16" id="KW-1185">Reference proteome</keyword>
<dbReference type="InterPro" id="IPR020937">
    <property type="entry name" value="SecA_CS"/>
</dbReference>
<dbReference type="Pfam" id="PF21090">
    <property type="entry name" value="P-loop_SecA"/>
    <property type="match status" value="1"/>
</dbReference>
<comment type="subcellular location">
    <subcellularLocation>
        <location evidence="11">Cell membrane</location>
        <topology evidence="11">Peripheral membrane protein</topology>
        <orientation evidence="11">Cytoplasmic side</orientation>
    </subcellularLocation>
    <subcellularLocation>
        <location evidence="11">Cytoplasm</location>
    </subcellularLocation>
    <text evidence="11">Distribution is 50-50.</text>
</comment>
<dbReference type="GO" id="GO:0065002">
    <property type="term" value="P:intracellular protein transmembrane transport"/>
    <property type="evidence" value="ECO:0007669"/>
    <property type="project" value="UniProtKB-UniRule"/>
</dbReference>
<dbReference type="GO" id="GO:0031522">
    <property type="term" value="C:cell envelope Sec protein transport complex"/>
    <property type="evidence" value="ECO:0007669"/>
    <property type="project" value="TreeGrafter"/>
</dbReference>
<comment type="catalytic activity">
    <reaction evidence="11">
        <text>ATP + H2O + cellular proteinSide 1 = ADP + phosphate + cellular proteinSide 2.</text>
        <dbReference type="EC" id="7.4.2.8"/>
    </reaction>
</comment>
<dbReference type="FunFam" id="3.40.50.300:FF:000429">
    <property type="entry name" value="Preprotein translocase subunit SecA"/>
    <property type="match status" value="1"/>
</dbReference>
<evidence type="ECO:0000259" key="14">
    <source>
        <dbReference type="PROSITE" id="PS51196"/>
    </source>
</evidence>
<organism evidence="15 16">
    <name type="scientific">Dyella tabacisoli</name>
    <dbReference type="NCBI Taxonomy" id="2282381"/>
    <lineage>
        <taxon>Bacteria</taxon>
        <taxon>Pseudomonadati</taxon>
        <taxon>Pseudomonadota</taxon>
        <taxon>Gammaproteobacteria</taxon>
        <taxon>Lysobacterales</taxon>
        <taxon>Rhodanobacteraceae</taxon>
        <taxon>Dyella</taxon>
    </lineage>
</organism>
<comment type="function">
    <text evidence="11">Part of the Sec protein translocase complex. Interacts with the SecYEG preprotein conducting channel. Has a central role in coupling the hydrolysis of ATP to the transfer of proteins into and across the cell membrane, serving both as a receptor for the preprotein-SecB complex and as an ATP-driven molecular motor driving the stepwise translocation of polypeptide chains across the membrane.</text>
</comment>
<keyword evidence="5 11" id="KW-0547">Nucleotide-binding</keyword>
<dbReference type="GO" id="GO:0017038">
    <property type="term" value="P:protein import"/>
    <property type="evidence" value="ECO:0007669"/>
    <property type="project" value="InterPro"/>
</dbReference>
<dbReference type="RefSeq" id="WP_114843499.1">
    <property type="nucleotide sequence ID" value="NZ_JBHSPE010000001.1"/>
</dbReference>
<feature type="binding site" evidence="11">
    <location>
        <position position="116"/>
    </location>
    <ligand>
        <name>ATP</name>
        <dbReference type="ChEBI" id="CHEBI:30616"/>
    </ligand>
</feature>
<dbReference type="InterPro" id="IPR027417">
    <property type="entry name" value="P-loop_NTPase"/>
</dbReference>
<dbReference type="GO" id="GO:0005886">
    <property type="term" value="C:plasma membrane"/>
    <property type="evidence" value="ECO:0007669"/>
    <property type="project" value="UniProtKB-SubCell"/>
</dbReference>
<evidence type="ECO:0000256" key="2">
    <source>
        <dbReference type="ARBA" id="ARBA00022475"/>
    </source>
</evidence>
<keyword evidence="4" id="KW-0997">Cell inner membrane</keyword>
<dbReference type="InterPro" id="IPR011130">
    <property type="entry name" value="SecA_preprotein_X-link_dom"/>
</dbReference>
<feature type="domain" description="SecA family profile" evidence="14">
    <location>
        <begin position="32"/>
        <end position="619"/>
    </location>
</feature>
<dbReference type="CDD" id="cd17928">
    <property type="entry name" value="DEXDc_SecA"/>
    <property type="match status" value="1"/>
</dbReference>
<keyword evidence="7 11" id="KW-0653">Protein transport</keyword>
<dbReference type="OrthoDB" id="9805579at2"/>
<dbReference type="PROSITE" id="PS01312">
    <property type="entry name" value="SECA"/>
    <property type="match status" value="1"/>
</dbReference>
<reference evidence="15 16" key="1">
    <citation type="submission" date="2018-07" db="EMBL/GenBank/DDBJ databases">
        <title>Dyella tabacisoli L4-6T, whole genome shotgun sequence.</title>
        <authorList>
            <person name="Zhou X.-K."/>
            <person name="Li W.-J."/>
            <person name="Duan Y.-Q."/>
        </authorList>
    </citation>
    <scope>NUCLEOTIDE SEQUENCE [LARGE SCALE GENOMIC DNA]</scope>
    <source>
        <strain evidence="15 16">L4-6</strain>
    </source>
</reference>
<dbReference type="GO" id="GO:0043952">
    <property type="term" value="P:protein transport by the Sec complex"/>
    <property type="evidence" value="ECO:0007669"/>
    <property type="project" value="TreeGrafter"/>
</dbReference>
<keyword evidence="2 11" id="KW-1003">Cell membrane</keyword>
<keyword evidence="6 11" id="KW-0067">ATP-binding</keyword>
<evidence type="ECO:0000256" key="9">
    <source>
        <dbReference type="ARBA" id="ARBA00023010"/>
    </source>
</evidence>
<dbReference type="PANTHER" id="PTHR30612">
    <property type="entry name" value="SECA INNER MEMBRANE COMPONENT OF SEC PROTEIN SECRETION SYSTEM"/>
    <property type="match status" value="1"/>
</dbReference>
<feature type="binding site" evidence="11">
    <location>
        <position position="541"/>
    </location>
    <ligand>
        <name>ATP</name>
        <dbReference type="ChEBI" id="CHEBI:30616"/>
    </ligand>
</feature>
<evidence type="ECO:0000313" key="16">
    <source>
        <dbReference type="Proteomes" id="UP000253782"/>
    </source>
</evidence>
<dbReference type="PROSITE" id="PS51192">
    <property type="entry name" value="HELICASE_ATP_BIND_1"/>
    <property type="match status" value="1"/>
</dbReference>
<evidence type="ECO:0000256" key="10">
    <source>
        <dbReference type="ARBA" id="ARBA00023136"/>
    </source>
</evidence>
<dbReference type="SMART" id="SM00957">
    <property type="entry name" value="SecA_DEAD"/>
    <property type="match status" value="1"/>
</dbReference>
<evidence type="ECO:0000256" key="7">
    <source>
        <dbReference type="ARBA" id="ARBA00022927"/>
    </source>
</evidence>
<keyword evidence="1 11" id="KW-0813">Transport</keyword>
<dbReference type="GO" id="GO:0005829">
    <property type="term" value="C:cytosol"/>
    <property type="evidence" value="ECO:0007669"/>
    <property type="project" value="TreeGrafter"/>
</dbReference>
<evidence type="ECO:0000256" key="8">
    <source>
        <dbReference type="ARBA" id="ARBA00022967"/>
    </source>
</evidence>
<dbReference type="PROSITE" id="PS51196">
    <property type="entry name" value="SECA_MOTOR_DEAD"/>
    <property type="match status" value="1"/>
</dbReference>
<dbReference type="PRINTS" id="PR00906">
    <property type="entry name" value="SECA"/>
</dbReference>
<dbReference type="GO" id="GO:0008564">
    <property type="term" value="F:protein-exporting ATPase activity"/>
    <property type="evidence" value="ECO:0007669"/>
    <property type="project" value="UniProtKB-EC"/>
</dbReference>
<dbReference type="GO" id="GO:0006605">
    <property type="term" value="P:protein targeting"/>
    <property type="evidence" value="ECO:0007669"/>
    <property type="project" value="UniProtKB-UniRule"/>
</dbReference>
<dbReference type="SUPFAM" id="SSF81767">
    <property type="entry name" value="Pre-protein crosslinking domain of SecA"/>
    <property type="match status" value="1"/>
</dbReference>
<comment type="similarity">
    <text evidence="11">Belongs to the SecA family.</text>
</comment>
<evidence type="ECO:0000256" key="5">
    <source>
        <dbReference type="ARBA" id="ARBA00022741"/>
    </source>
</evidence>
<gene>
    <name evidence="11" type="primary">secA</name>
    <name evidence="15" type="ORF">DVJ77_00360</name>
</gene>
<dbReference type="EC" id="7.4.2.8" evidence="11"/>
<dbReference type="PROSITE" id="PS51194">
    <property type="entry name" value="HELICASE_CTER"/>
    <property type="match status" value="1"/>
</dbReference>
<keyword evidence="9 11" id="KW-0811">Translocation</keyword>
<evidence type="ECO:0000313" key="15">
    <source>
        <dbReference type="EMBL" id="RDD83109.1"/>
    </source>
</evidence>
<keyword evidence="10 11" id="KW-0472">Membrane</keyword>
<dbReference type="Gene3D" id="3.40.50.300">
    <property type="entry name" value="P-loop containing nucleotide triphosphate hydrolases"/>
    <property type="match status" value="2"/>
</dbReference>
<dbReference type="PANTHER" id="PTHR30612:SF0">
    <property type="entry name" value="CHLOROPLAST PROTEIN-TRANSPORTING ATPASE"/>
    <property type="match status" value="1"/>
</dbReference>
<evidence type="ECO:0000256" key="4">
    <source>
        <dbReference type="ARBA" id="ARBA00022519"/>
    </source>
</evidence>
<proteinExistence type="inferred from homology"/>